<name>A0A369WGB8_9GAMM</name>
<organism evidence="7 8">
    <name type="scientific">Motiliproteus coralliicola</name>
    <dbReference type="NCBI Taxonomy" id="2283196"/>
    <lineage>
        <taxon>Bacteria</taxon>
        <taxon>Pseudomonadati</taxon>
        <taxon>Pseudomonadota</taxon>
        <taxon>Gammaproteobacteria</taxon>
        <taxon>Oceanospirillales</taxon>
        <taxon>Oceanospirillaceae</taxon>
        <taxon>Motiliproteus</taxon>
    </lineage>
</organism>
<dbReference type="OrthoDB" id="9802326at2"/>
<sequence>MQWQPTASLEAIQARAELYAQIRSFFAERSVLEVDTPVLSQAAVSDPYLVPMISSYSDLGVDSAQPLFLQTSPEYAMKRLLAAGSGPIYQLAKAFRDTETGSRHNPEFCMLEWYRPGFDDRQLMDEIEELVDEVLGCGLIERLSYRELFERQLGFDPHRVELAVLRQQVKQRLDLDLDSDDRDDFLNLLISHELEPTLIKPTFVYNYPASQAALARVDQDEQGQSVAKRFELFVNGVELANGYFELTEADEQARRFERDLARRQQLGYPCHPTDQRLVAALQAGIPECAGVALGVDRLLMLKLGVERIEQVIAFPLAIA</sequence>
<accession>A0A369WGB8</accession>
<dbReference type="InterPro" id="IPR045864">
    <property type="entry name" value="aa-tRNA-synth_II/BPL/LPL"/>
</dbReference>
<dbReference type="PROSITE" id="PS50862">
    <property type="entry name" value="AA_TRNA_LIGASE_II"/>
    <property type="match status" value="1"/>
</dbReference>
<evidence type="ECO:0000259" key="6">
    <source>
        <dbReference type="PROSITE" id="PS50862"/>
    </source>
</evidence>
<keyword evidence="3" id="KW-0547">Nucleotide-binding</keyword>
<gene>
    <name evidence="7" type="ORF">DV711_12295</name>
</gene>
<dbReference type="GO" id="GO:0004824">
    <property type="term" value="F:lysine-tRNA ligase activity"/>
    <property type="evidence" value="ECO:0007669"/>
    <property type="project" value="InterPro"/>
</dbReference>
<dbReference type="InterPro" id="IPR004525">
    <property type="entry name" value="EpmA"/>
</dbReference>
<comment type="catalytic activity">
    <reaction evidence="5">
        <text>D-beta-lysine + L-lysyl-[protein] + ATP = N(6)-((3R)-3,6-diaminohexanoyl)-L-lysyl-[protein] + AMP + diphosphate + H(+)</text>
        <dbReference type="Rhea" id="RHEA:83435"/>
        <dbReference type="Rhea" id="RHEA-COMP:9752"/>
        <dbReference type="Rhea" id="RHEA-COMP:20131"/>
        <dbReference type="ChEBI" id="CHEBI:15378"/>
        <dbReference type="ChEBI" id="CHEBI:29969"/>
        <dbReference type="ChEBI" id="CHEBI:30616"/>
        <dbReference type="ChEBI" id="CHEBI:33019"/>
        <dbReference type="ChEBI" id="CHEBI:84138"/>
        <dbReference type="ChEBI" id="CHEBI:156053"/>
        <dbReference type="ChEBI" id="CHEBI:456215"/>
    </reaction>
    <physiologicalReaction direction="left-to-right" evidence="5">
        <dbReference type="Rhea" id="RHEA:83436"/>
    </physiologicalReaction>
</comment>
<proteinExistence type="predicted"/>
<dbReference type="Gene3D" id="3.30.930.10">
    <property type="entry name" value="Bira Bifunctional Protein, Domain 2"/>
    <property type="match status" value="1"/>
</dbReference>
<evidence type="ECO:0000313" key="8">
    <source>
        <dbReference type="Proteomes" id="UP000253769"/>
    </source>
</evidence>
<dbReference type="NCBIfam" id="TIGR00462">
    <property type="entry name" value="genX"/>
    <property type="match status" value="1"/>
</dbReference>
<dbReference type="Proteomes" id="UP000253769">
    <property type="component" value="Unassembled WGS sequence"/>
</dbReference>
<keyword evidence="2" id="KW-0436">Ligase</keyword>
<comment type="subunit">
    <text evidence="1">Homodimer.</text>
</comment>
<reference evidence="7 8" key="1">
    <citation type="submission" date="2018-07" db="EMBL/GenBank/DDBJ databases">
        <title>Motiliproteus coralliicola sp. nov., a bacterium isolated from Coral.</title>
        <authorList>
            <person name="Wang G."/>
        </authorList>
    </citation>
    <scope>NUCLEOTIDE SEQUENCE [LARGE SCALE GENOMIC DNA]</scope>
    <source>
        <strain evidence="7 8">C34</strain>
    </source>
</reference>
<evidence type="ECO:0000256" key="5">
    <source>
        <dbReference type="ARBA" id="ARBA00052794"/>
    </source>
</evidence>
<keyword evidence="4" id="KW-0067">ATP-binding</keyword>
<evidence type="ECO:0000256" key="2">
    <source>
        <dbReference type="ARBA" id="ARBA00022598"/>
    </source>
</evidence>
<dbReference type="AlphaFoldDB" id="A0A369WGB8"/>
<evidence type="ECO:0000256" key="3">
    <source>
        <dbReference type="ARBA" id="ARBA00022741"/>
    </source>
</evidence>
<dbReference type="NCBIfam" id="NF006828">
    <property type="entry name" value="PRK09350.1"/>
    <property type="match status" value="1"/>
</dbReference>
<dbReference type="InterPro" id="IPR006195">
    <property type="entry name" value="aa-tRNA-synth_II"/>
</dbReference>
<keyword evidence="8" id="KW-1185">Reference proteome</keyword>
<dbReference type="EMBL" id="QQOH01000003">
    <property type="protein sequence ID" value="RDE19656.1"/>
    <property type="molecule type" value="Genomic_DNA"/>
</dbReference>
<evidence type="ECO:0000256" key="4">
    <source>
        <dbReference type="ARBA" id="ARBA00022840"/>
    </source>
</evidence>
<dbReference type="SUPFAM" id="SSF55681">
    <property type="entry name" value="Class II aaRS and biotin synthetases"/>
    <property type="match status" value="1"/>
</dbReference>
<dbReference type="GO" id="GO:0005524">
    <property type="term" value="F:ATP binding"/>
    <property type="evidence" value="ECO:0007669"/>
    <property type="project" value="UniProtKB-KW"/>
</dbReference>
<dbReference type="GO" id="GO:0000049">
    <property type="term" value="F:tRNA binding"/>
    <property type="evidence" value="ECO:0007669"/>
    <property type="project" value="TreeGrafter"/>
</dbReference>
<dbReference type="PANTHER" id="PTHR42918:SF6">
    <property type="entry name" value="ELONGATION FACTOR P--(R)-BETA-LYSINE LIGASE"/>
    <property type="match status" value="1"/>
</dbReference>
<comment type="caution">
    <text evidence="7">The sequence shown here is derived from an EMBL/GenBank/DDBJ whole genome shotgun (WGS) entry which is preliminary data.</text>
</comment>
<feature type="domain" description="Aminoacyl-transfer RNA synthetases class-II family profile" evidence="6">
    <location>
        <begin position="15"/>
        <end position="315"/>
    </location>
</feature>
<dbReference type="FunFam" id="3.30.930.10:FF:000017">
    <property type="entry name" value="Elongation factor P--(R)-beta-lysine ligase"/>
    <property type="match status" value="1"/>
</dbReference>
<evidence type="ECO:0000313" key="7">
    <source>
        <dbReference type="EMBL" id="RDE19656.1"/>
    </source>
</evidence>
<dbReference type="GO" id="GO:0005829">
    <property type="term" value="C:cytosol"/>
    <property type="evidence" value="ECO:0007669"/>
    <property type="project" value="TreeGrafter"/>
</dbReference>
<dbReference type="RefSeq" id="WP_114696001.1">
    <property type="nucleotide sequence ID" value="NZ_QQOH01000003.1"/>
</dbReference>
<evidence type="ECO:0000256" key="1">
    <source>
        <dbReference type="ARBA" id="ARBA00011738"/>
    </source>
</evidence>
<protein>
    <submittedName>
        <fullName evidence="7">EF-P lysine aminoacylase GenX</fullName>
    </submittedName>
</protein>
<dbReference type="PANTHER" id="PTHR42918">
    <property type="entry name" value="LYSYL-TRNA SYNTHETASE"/>
    <property type="match status" value="1"/>
</dbReference>
<dbReference type="GO" id="GO:0006430">
    <property type="term" value="P:lysyl-tRNA aminoacylation"/>
    <property type="evidence" value="ECO:0007669"/>
    <property type="project" value="InterPro"/>
</dbReference>
<dbReference type="Pfam" id="PF00152">
    <property type="entry name" value="tRNA-synt_2"/>
    <property type="match status" value="1"/>
</dbReference>
<dbReference type="InterPro" id="IPR004364">
    <property type="entry name" value="Aa-tRNA-synt_II"/>
</dbReference>